<dbReference type="Pfam" id="PF00724">
    <property type="entry name" value="Oxidored_FMN"/>
    <property type="match status" value="1"/>
</dbReference>
<dbReference type="InterPro" id="IPR013785">
    <property type="entry name" value="Aldolase_TIM"/>
</dbReference>
<dbReference type="Proteomes" id="UP001383192">
    <property type="component" value="Unassembled WGS sequence"/>
</dbReference>
<dbReference type="InterPro" id="IPR001155">
    <property type="entry name" value="OxRdtase_FMN_N"/>
</dbReference>
<dbReference type="EMBL" id="JAYKXP010000075">
    <property type="protein sequence ID" value="KAK7030474.1"/>
    <property type="molecule type" value="Genomic_DNA"/>
</dbReference>
<feature type="domain" description="NADH:flavin oxidoreductase/NADH oxidase N-terminal" evidence="1">
    <location>
        <begin position="7"/>
        <end position="349"/>
    </location>
</feature>
<gene>
    <name evidence="2" type="ORF">VNI00_014061</name>
</gene>
<dbReference type="GO" id="GO:0010181">
    <property type="term" value="F:FMN binding"/>
    <property type="evidence" value="ECO:0007669"/>
    <property type="project" value="InterPro"/>
</dbReference>
<sequence length="382" mass="42573">MDSTPALFRPITIGRNVQLLHRVVHAPLTRMRTNKSDYVVLPIVKEYYTQRASTPGTLFITEGSDVHPSQGGIPHISSFHTEEAFQRWKEIVDSVHAKGSYIFLQLAGAGRAAMPSFLPVNPSSSNGERYPFIAPSPIPLSDRPPTEPVPREMTIAEIQEAKRQFAIAARNAIEICGFDGVEIHGANGYLVDQFIQDMSNKRTDEYGGSVENRAKFALEVVEEIAKVIGEDRTAIRISPWNTYQDMGMENPEPTFSYLVSQLKLRYPNLAYLHVIEPRIAADSDASAPDHASNDFLRKIWAPKVLISAGGYTTQTARDAAEKNEGELIAMGRHFLANPDLPERMRKELAFNAYDRSTFYIPGDNSGRGYVDYPFAQGTKLPN</sequence>
<name>A0AAW0BVX8_9AGAR</name>
<keyword evidence="3" id="KW-1185">Reference proteome</keyword>
<dbReference type="GO" id="GO:0003959">
    <property type="term" value="F:NADPH dehydrogenase activity"/>
    <property type="evidence" value="ECO:0007669"/>
    <property type="project" value="TreeGrafter"/>
</dbReference>
<proteinExistence type="predicted"/>
<dbReference type="AlphaFoldDB" id="A0AAW0BVX8"/>
<evidence type="ECO:0000313" key="2">
    <source>
        <dbReference type="EMBL" id="KAK7030474.1"/>
    </source>
</evidence>
<evidence type="ECO:0000259" key="1">
    <source>
        <dbReference type="Pfam" id="PF00724"/>
    </source>
</evidence>
<accession>A0AAW0BVX8</accession>
<evidence type="ECO:0000313" key="3">
    <source>
        <dbReference type="Proteomes" id="UP001383192"/>
    </source>
</evidence>
<dbReference type="PANTHER" id="PTHR22893:SF91">
    <property type="entry name" value="NADPH DEHYDROGENASE 2-RELATED"/>
    <property type="match status" value="1"/>
</dbReference>
<dbReference type="InterPro" id="IPR045247">
    <property type="entry name" value="Oye-like"/>
</dbReference>
<organism evidence="2 3">
    <name type="scientific">Paramarasmius palmivorus</name>
    <dbReference type="NCBI Taxonomy" id="297713"/>
    <lineage>
        <taxon>Eukaryota</taxon>
        <taxon>Fungi</taxon>
        <taxon>Dikarya</taxon>
        <taxon>Basidiomycota</taxon>
        <taxon>Agaricomycotina</taxon>
        <taxon>Agaricomycetes</taxon>
        <taxon>Agaricomycetidae</taxon>
        <taxon>Agaricales</taxon>
        <taxon>Marasmiineae</taxon>
        <taxon>Marasmiaceae</taxon>
        <taxon>Paramarasmius</taxon>
    </lineage>
</organism>
<dbReference type="CDD" id="cd02933">
    <property type="entry name" value="OYE_like_FMN"/>
    <property type="match status" value="1"/>
</dbReference>
<dbReference type="Gene3D" id="3.20.20.70">
    <property type="entry name" value="Aldolase class I"/>
    <property type="match status" value="1"/>
</dbReference>
<dbReference type="SUPFAM" id="SSF51395">
    <property type="entry name" value="FMN-linked oxidoreductases"/>
    <property type="match status" value="1"/>
</dbReference>
<protein>
    <recommendedName>
        <fullName evidence="1">NADH:flavin oxidoreductase/NADH oxidase N-terminal domain-containing protein</fullName>
    </recommendedName>
</protein>
<comment type="caution">
    <text evidence="2">The sequence shown here is derived from an EMBL/GenBank/DDBJ whole genome shotgun (WGS) entry which is preliminary data.</text>
</comment>
<dbReference type="PANTHER" id="PTHR22893">
    <property type="entry name" value="NADH OXIDOREDUCTASE-RELATED"/>
    <property type="match status" value="1"/>
</dbReference>
<reference evidence="2 3" key="1">
    <citation type="submission" date="2024-01" db="EMBL/GenBank/DDBJ databases">
        <title>A draft genome for a cacao thread blight-causing isolate of Paramarasmius palmivorus.</title>
        <authorList>
            <person name="Baruah I.K."/>
            <person name="Bukari Y."/>
            <person name="Amoako-Attah I."/>
            <person name="Meinhardt L.W."/>
            <person name="Bailey B.A."/>
            <person name="Cohen S.P."/>
        </authorList>
    </citation>
    <scope>NUCLEOTIDE SEQUENCE [LARGE SCALE GENOMIC DNA]</scope>
    <source>
        <strain evidence="2 3">GH-12</strain>
    </source>
</reference>